<dbReference type="InterPro" id="IPR018528">
    <property type="entry name" value="Preph_deHydtase_CS"/>
</dbReference>
<keyword evidence="7 10" id="KW-0456">Lyase</keyword>
<evidence type="ECO:0000256" key="5">
    <source>
        <dbReference type="ARBA" id="ARBA00023141"/>
    </source>
</evidence>
<dbReference type="KEGG" id="bco:Bcell_1486"/>
<evidence type="ECO:0000256" key="4">
    <source>
        <dbReference type="ARBA" id="ARBA00022605"/>
    </source>
</evidence>
<keyword evidence="6 10" id="KW-0584">Phenylalanine biosynthesis</keyword>
<dbReference type="EMBL" id="CP002394">
    <property type="protein sequence ID" value="ADU29749.1"/>
    <property type="molecule type" value="Genomic_DNA"/>
</dbReference>
<proteinExistence type="predicted"/>
<dbReference type="HOGENOM" id="CLU_035008_0_2_9"/>
<dbReference type="FunFam" id="3.40.190.10:FF:000034">
    <property type="entry name" value="Chorismate mutase/prephenate dehydratase"/>
    <property type="match status" value="1"/>
</dbReference>
<feature type="site" description="Essential for prephenate dehydratase activity" evidence="9">
    <location>
        <position position="181"/>
    </location>
</feature>
<dbReference type="SUPFAM" id="SSF55021">
    <property type="entry name" value="ACT-like"/>
    <property type="match status" value="1"/>
</dbReference>
<feature type="domain" description="Prephenate dehydratase" evidence="11">
    <location>
        <begin position="9"/>
        <end position="188"/>
    </location>
</feature>
<dbReference type="UniPathway" id="UPA00121">
    <property type="reaction ID" value="UER00345"/>
</dbReference>
<gene>
    <name evidence="10" type="primary">pheA</name>
    <name evidence="13" type="ordered locus">Bcell_1486</name>
</gene>
<dbReference type="GO" id="GO:0005737">
    <property type="term" value="C:cytoplasm"/>
    <property type="evidence" value="ECO:0007669"/>
    <property type="project" value="TreeGrafter"/>
</dbReference>
<dbReference type="STRING" id="649639.Bcell_1486"/>
<evidence type="ECO:0000256" key="1">
    <source>
        <dbReference type="ARBA" id="ARBA00004741"/>
    </source>
</evidence>
<dbReference type="EC" id="4.2.1.51" evidence="2 10"/>
<dbReference type="PROSITE" id="PS00857">
    <property type="entry name" value="PREPHENATE_DEHYDR_1"/>
    <property type="match status" value="1"/>
</dbReference>
<keyword evidence="14" id="KW-1185">Reference proteome</keyword>
<evidence type="ECO:0000256" key="9">
    <source>
        <dbReference type="PIRSR" id="PIRSR001500-2"/>
    </source>
</evidence>
<dbReference type="InterPro" id="IPR045865">
    <property type="entry name" value="ACT-like_dom_sf"/>
</dbReference>
<protein>
    <recommendedName>
        <fullName evidence="3 10">Prephenate dehydratase</fullName>
        <shortName evidence="10">PDT</shortName>
        <ecNumber evidence="2 10">4.2.1.51</ecNumber>
    </recommendedName>
</protein>
<dbReference type="Pfam" id="PF00800">
    <property type="entry name" value="PDT"/>
    <property type="match status" value="1"/>
</dbReference>
<dbReference type="PIRSF" id="PIRSF001500">
    <property type="entry name" value="Chor_mut_pdt_Ppr"/>
    <property type="match status" value="1"/>
</dbReference>
<dbReference type="PANTHER" id="PTHR21022">
    <property type="entry name" value="PREPHENATE DEHYDRATASE P PROTEIN"/>
    <property type="match status" value="1"/>
</dbReference>
<dbReference type="InterPro" id="IPR008242">
    <property type="entry name" value="Chor_mutase/pphenate_deHydtase"/>
</dbReference>
<dbReference type="CDD" id="cd13633">
    <property type="entry name" value="PBP2_Sa-PDT_like"/>
    <property type="match status" value="1"/>
</dbReference>
<evidence type="ECO:0000256" key="6">
    <source>
        <dbReference type="ARBA" id="ARBA00023222"/>
    </source>
</evidence>
<dbReference type="InterPro" id="IPR001086">
    <property type="entry name" value="Preph_deHydtase"/>
</dbReference>
<dbReference type="NCBIfam" id="NF008865">
    <property type="entry name" value="PRK11898.1"/>
    <property type="match status" value="1"/>
</dbReference>
<dbReference type="PROSITE" id="PS00858">
    <property type="entry name" value="PREPHENATE_DEHYDR_2"/>
    <property type="match status" value="1"/>
</dbReference>
<dbReference type="Gene3D" id="3.40.190.10">
    <property type="entry name" value="Periplasmic binding protein-like II"/>
    <property type="match status" value="2"/>
</dbReference>
<dbReference type="InterPro" id="IPR002912">
    <property type="entry name" value="ACT_dom"/>
</dbReference>
<dbReference type="PROSITE" id="PS51671">
    <property type="entry name" value="ACT"/>
    <property type="match status" value="1"/>
</dbReference>
<sequence>MEGENNMKTVAYLGPKGSFTEVAAKALLPNETHIPFRSIPDCMDAVNEDAVDRAIVPLENAIEGSVNITLDYLIHHQRMEMAAEVTAPIFQNLMTNKKHADDWKEIDAVYSHPQAIAQCHQFLRNYIPNAEIRYTNSTAEAAKFVSESEEKIAALANETSASEYGLAIVKSKVNDYKNNSTRFIALQKGSLNKSFEQMDGVSLYKTTIMVTLPLDYTGALHQVLSAFAWRKINLSKIESRPMKTGLGNYFFIIDIDMKKDEVLIPGVQEELKALGCKVEVLGSYPCFQWEALCALQNK</sequence>
<evidence type="ECO:0000256" key="10">
    <source>
        <dbReference type="RuleBase" id="RU361254"/>
    </source>
</evidence>
<evidence type="ECO:0000259" key="12">
    <source>
        <dbReference type="PROSITE" id="PS51671"/>
    </source>
</evidence>
<dbReference type="GO" id="GO:0004664">
    <property type="term" value="F:prephenate dehydratase activity"/>
    <property type="evidence" value="ECO:0007669"/>
    <property type="project" value="UniProtKB-UniRule"/>
</dbReference>
<organism evidence="13 14">
    <name type="scientific">Evansella cellulosilytica (strain ATCC 21833 / DSM 2522 / FERM P-1141 / JCM 9156 / N-4)</name>
    <name type="common">Bacillus cellulosilyticus</name>
    <dbReference type="NCBI Taxonomy" id="649639"/>
    <lineage>
        <taxon>Bacteria</taxon>
        <taxon>Bacillati</taxon>
        <taxon>Bacillota</taxon>
        <taxon>Bacilli</taxon>
        <taxon>Bacillales</taxon>
        <taxon>Bacillaceae</taxon>
        <taxon>Evansella</taxon>
    </lineage>
</organism>
<dbReference type="FunFam" id="3.40.190.10:FF:000064">
    <property type="entry name" value="Prephenate dehydratase"/>
    <property type="match status" value="1"/>
</dbReference>
<dbReference type="PANTHER" id="PTHR21022:SF19">
    <property type="entry name" value="PREPHENATE DEHYDRATASE-RELATED"/>
    <property type="match status" value="1"/>
</dbReference>
<dbReference type="PROSITE" id="PS51171">
    <property type="entry name" value="PREPHENATE_DEHYDR_3"/>
    <property type="match status" value="1"/>
</dbReference>
<evidence type="ECO:0000259" key="11">
    <source>
        <dbReference type="PROSITE" id="PS51171"/>
    </source>
</evidence>
<dbReference type="AlphaFoldDB" id="E6TV65"/>
<reference evidence="13 14" key="1">
    <citation type="submission" date="2010-12" db="EMBL/GenBank/DDBJ databases">
        <title>Complete sequence of Bacillus cellulosilyticus DSM 2522.</title>
        <authorList>
            <consortium name="US DOE Joint Genome Institute"/>
            <person name="Lucas S."/>
            <person name="Copeland A."/>
            <person name="Lapidus A."/>
            <person name="Cheng J.-F."/>
            <person name="Bruce D."/>
            <person name="Goodwin L."/>
            <person name="Pitluck S."/>
            <person name="Chertkov O."/>
            <person name="Detter J.C."/>
            <person name="Han C."/>
            <person name="Tapia R."/>
            <person name="Land M."/>
            <person name="Hauser L."/>
            <person name="Jeffries C."/>
            <person name="Kyrpides N."/>
            <person name="Ivanova N."/>
            <person name="Mikhailova N."/>
            <person name="Brumm P."/>
            <person name="Mead D."/>
            <person name="Woyke T."/>
        </authorList>
    </citation>
    <scope>NUCLEOTIDE SEQUENCE [LARGE SCALE GENOMIC DNA]</scope>
    <source>
        <strain evidence="14">ATCC 21833 / DSM 2522 / FERM P-1141 / JCM 9156 / N-4</strain>
    </source>
</reference>
<dbReference type="CDD" id="cd04905">
    <property type="entry name" value="ACT_CM-PDT"/>
    <property type="match status" value="1"/>
</dbReference>
<comment type="catalytic activity">
    <reaction evidence="8 10">
        <text>prephenate + H(+) = 3-phenylpyruvate + CO2 + H2O</text>
        <dbReference type="Rhea" id="RHEA:21648"/>
        <dbReference type="ChEBI" id="CHEBI:15377"/>
        <dbReference type="ChEBI" id="CHEBI:15378"/>
        <dbReference type="ChEBI" id="CHEBI:16526"/>
        <dbReference type="ChEBI" id="CHEBI:18005"/>
        <dbReference type="ChEBI" id="CHEBI:29934"/>
        <dbReference type="EC" id="4.2.1.51"/>
    </reaction>
</comment>
<dbReference type="Proteomes" id="UP000001401">
    <property type="component" value="Chromosome"/>
</dbReference>
<dbReference type="Gene3D" id="3.30.70.260">
    <property type="match status" value="1"/>
</dbReference>
<dbReference type="GO" id="GO:0009094">
    <property type="term" value="P:L-phenylalanine biosynthetic process"/>
    <property type="evidence" value="ECO:0007669"/>
    <property type="project" value="UniProtKB-UniPathway"/>
</dbReference>
<dbReference type="SUPFAM" id="SSF53850">
    <property type="entry name" value="Periplasmic binding protein-like II"/>
    <property type="match status" value="1"/>
</dbReference>
<comment type="pathway">
    <text evidence="1 10">Amino-acid biosynthesis; L-phenylalanine biosynthesis; phenylpyruvate from prephenate: step 1/1.</text>
</comment>
<keyword evidence="4 10" id="KW-0028">Amino-acid biosynthesis</keyword>
<evidence type="ECO:0000313" key="14">
    <source>
        <dbReference type="Proteomes" id="UP000001401"/>
    </source>
</evidence>
<evidence type="ECO:0000256" key="3">
    <source>
        <dbReference type="ARBA" id="ARBA00021872"/>
    </source>
</evidence>
<feature type="domain" description="ACT" evidence="12">
    <location>
        <begin position="208"/>
        <end position="285"/>
    </location>
</feature>
<dbReference type="eggNOG" id="COG0077">
    <property type="taxonomic scope" value="Bacteria"/>
</dbReference>
<evidence type="ECO:0000313" key="13">
    <source>
        <dbReference type="EMBL" id="ADU29749.1"/>
    </source>
</evidence>
<accession>E6TV65</accession>
<evidence type="ECO:0000256" key="7">
    <source>
        <dbReference type="ARBA" id="ARBA00023239"/>
    </source>
</evidence>
<dbReference type="FunFam" id="3.30.70.260:FF:000012">
    <property type="entry name" value="Prephenate dehydratase"/>
    <property type="match status" value="1"/>
</dbReference>
<evidence type="ECO:0000256" key="2">
    <source>
        <dbReference type="ARBA" id="ARBA00013147"/>
    </source>
</evidence>
<name>E6TV65_EVAC2</name>
<evidence type="ECO:0000256" key="8">
    <source>
        <dbReference type="ARBA" id="ARBA00047848"/>
    </source>
</evidence>
<keyword evidence="5 10" id="KW-0057">Aromatic amino acid biosynthesis</keyword>